<accession>A0A4E0R9W8</accession>
<dbReference type="FunFam" id="3.40.50.720:FF:000015">
    <property type="entry name" value="Ubiquitin-activating enzyme E1 1"/>
    <property type="match status" value="1"/>
</dbReference>
<sequence>MSSPPPFKKPRTSCLVDSNRNSLANLTEKLNHTNGMETNGEVNEIDEGLYSRQLYVLGTEGMRRIATSDVLICGLGGLGLEIAKNIILAGVRSVTLYDQSPVTWTDLSSHFFASTDDIGHGKAEVSRHKLAELNTHVAVHILVKPKLGQEDFQKFSLVILTQCSHEMCLEVGDICHKLGIRIIIANTCGVFGKVFCDFGDEFTVIDPTGEDPPSVMIQQIEKSQQGLVTCLEETRHNFVDGDFVTFSEVKGMIELNGCEPRKVTVSGPDVFCIGSTSSFSEYISGGVCTKVKMPEKINFLSYRESFSKPQHLISDVVKMDRAPQLHLFFSALGEYTKQHKGSLPGSWNQSDSREFLGLVRKLNDELADTSAHVDQIDEQLTALFSYTSSGQCCPVQAVIGGFAAQEAMKACTGKFVPLQQWLYFDATECLPIPHADPSLKDKTPEVVPEGDDAPRGTRYDGQIAIFGQSFQERLLQLKYFLVGAGAIGCELMKNFALMGVGASPGGKLTVTDMDSIERSNLNRQFLFRPWDISKMKAVVAAEAVKRMNPEMNIDAHENRVGPETENIYDDRFFEALDGVANALDNIEARTYVDRRCVYYRKPLLESGTLGTKANVQVVIPYLTESYSSSQDPPEKSFPACTLKNFPYLIEHTLQWARDLFEGLFVQQSQSIASFIRETDKFMERTLAGPGNQPIETLENLKANLVDKKPASFDDCVSWARLLWQDLYSNSIVQLLFNFPSDHRTATGADFWSGTKRCPHPLQFDIKNPMHLDFVMAAANLRAFMFGIPQCRNISKLIPMIEAVKVPVFKPRTGVRIEVTETEAQARSAASMTDASRVTEIRSALSDVDTAKMKLNVVEFEKDDDKNFHMDFITAASNLRATCYNIQPADRLKSKLIAGKIIPAIATTTSLVAGLVCLELYKLVQGHKSLSLYKNSYIDLATPWFAFFEPVPPTKSKYFDTEFSLWDRFELSAPMTLQDFLDYFKTKLNLDVTMLSQDVSMLYAFFMPEARRKERLAMPLEQLVETVSKKRIPSHVRALVFDLCCSDADGEDVDVPYVRYNLKLSN</sequence>
<evidence type="ECO:0000313" key="12">
    <source>
        <dbReference type="Proteomes" id="UP000230066"/>
    </source>
</evidence>
<dbReference type="GO" id="GO:0004839">
    <property type="term" value="F:ubiquitin activating enzyme activity"/>
    <property type="evidence" value="ECO:0007669"/>
    <property type="project" value="UniProtKB-EC"/>
</dbReference>
<dbReference type="GO" id="GO:0005524">
    <property type="term" value="F:ATP binding"/>
    <property type="evidence" value="ECO:0007669"/>
    <property type="project" value="UniProtKB-KW"/>
</dbReference>
<dbReference type="InterPro" id="IPR035985">
    <property type="entry name" value="Ubiquitin-activating_enz"/>
</dbReference>
<dbReference type="Gene3D" id="3.40.50.12550">
    <property type="entry name" value="Ubiquitin-activating enzyme E1, inactive adenylation domain, subdomain 2"/>
    <property type="match status" value="1"/>
</dbReference>
<feature type="domain" description="Ubiquitin-activating enzyme E1 C-terminal" evidence="10">
    <location>
        <begin position="932"/>
        <end position="1057"/>
    </location>
</feature>
<dbReference type="SMART" id="SM00985">
    <property type="entry name" value="UBA_e1_C"/>
    <property type="match status" value="1"/>
</dbReference>
<dbReference type="CDD" id="cd01491">
    <property type="entry name" value="Ube1_repeat1"/>
    <property type="match status" value="1"/>
</dbReference>
<dbReference type="InterPro" id="IPR000011">
    <property type="entry name" value="UBQ/SUMO-activ_enz_E1-like"/>
</dbReference>
<evidence type="ECO:0000313" key="11">
    <source>
        <dbReference type="EMBL" id="THD22751.1"/>
    </source>
</evidence>
<dbReference type="Pfam" id="PF16191">
    <property type="entry name" value="E1_4HB"/>
    <property type="match status" value="1"/>
</dbReference>
<organism evidence="11 12">
    <name type="scientific">Fasciola hepatica</name>
    <name type="common">Liver fluke</name>
    <dbReference type="NCBI Taxonomy" id="6192"/>
    <lineage>
        <taxon>Eukaryota</taxon>
        <taxon>Metazoa</taxon>
        <taxon>Spiralia</taxon>
        <taxon>Lophotrochozoa</taxon>
        <taxon>Platyhelminthes</taxon>
        <taxon>Trematoda</taxon>
        <taxon>Digenea</taxon>
        <taxon>Plagiorchiida</taxon>
        <taxon>Echinostomata</taxon>
        <taxon>Echinostomatoidea</taxon>
        <taxon>Fasciolidae</taxon>
        <taxon>Fasciola</taxon>
    </lineage>
</organism>
<dbReference type="FunFam" id="2.40.30.180:FF:000001">
    <property type="entry name" value="ubiquitin-like modifier-activating enzyme 1"/>
    <property type="match status" value="1"/>
</dbReference>
<dbReference type="Pfam" id="PF09358">
    <property type="entry name" value="E1_UFD"/>
    <property type="match status" value="1"/>
</dbReference>
<comment type="pathway">
    <text evidence="2">Protein modification; protein ubiquitination.</text>
</comment>
<dbReference type="GO" id="GO:0005737">
    <property type="term" value="C:cytoplasm"/>
    <property type="evidence" value="ECO:0007669"/>
    <property type="project" value="TreeGrafter"/>
</dbReference>
<dbReference type="InterPro" id="IPR032420">
    <property type="entry name" value="E1_4HB"/>
</dbReference>
<evidence type="ECO:0000256" key="8">
    <source>
        <dbReference type="ARBA" id="ARBA00022840"/>
    </source>
</evidence>
<reference evidence="11" key="1">
    <citation type="submission" date="2019-03" db="EMBL/GenBank/DDBJ databases">
        <title>Improved annotation for the trematode Fasciola hepatica.</title>
        <authorList>
            <person name="Choi Y.-J."/>
            <person name="Martin J."/>
            <person name="Mitreva M."/>
        </authorList>
    </citation>
    <scope>NUCLEOTIDE SEQUENCE [LARGE SCALE GENOMIC DNA]</scope>
</reference>
<dbReference type="InterPro" id="IPR000594">
    <property type="entry name" value="ThiF_NAD_FAD-bd"/>
</dbReference>
<keyword evidence="7" id="KW-0833">Ubl conjugation pathway</keyword>
<evidence type="ECO:0000256" key="6">
    <source>
        <dbReference type="ARBA" id="ARBA00022741"/>
    </source>
</evidence>
<comment type="similarity">
    <text evidence="3">Belongs to the ubiquitin-activating E1 family.</text>
</comment>
<dbReference type="SUPFAM" id="SSF69572">
    <property type="entry name" value="Activating enzymes of the ubiquitin-like proteins"/>
    <property type="match status" value="2"/>
</dbReference>
<dbReference type="FunFam" id="3.50.50.80:FF:000001">
    <property type="entry name" value="ubiquitin-like modifier-activating enzyme 1"/>
    <property type="match status" value="1"/>
</dbReference>
<dbReference type="Gene3D" id="3.10.290.60">
    <property type="entry name" value="Ubiquitin-activating enzyme E1, UFD domain"/>
    <property type="match status" value="1"/>
</dbReference>
<evidence type="ECO:0000256" key="7">
    <source>
        <dbReference type="ARBA" id="ARBA00022786"/>
    </source>
</evidence>
<dbReference type="GO" id="GO:0006511">
    <property type="term" value="P:ubiquitin-dependent protein catabolic process"/>
    <property type="evidence" value="ECO:0007669"/>
    <property type="project" value="TreeGrafter"/>
</dbReference>
<dbReference type="Gene3D" id="2.40.30.180">
    <property type="entry name" value="Ubiquitin-activating enzyme E1, FCCH domain"/>
    <property type="match status" value="1"/>
</dbReference>
<dbReference type="InterPro" id="IPR042302">
    <property type="entry name" value="E1_FCCH_sf"/>
</dbReference>
<dbReference type="InterPro" id="IPR018965">
    <property type="entry name" value="Ub-activating_enz_E1_C"/>
</dbReference>
<dbReference type="InterPro" id="IPR042449">
    <property type="entry name" value="Ub-E1_IAD_1"/>
</dbReference>
<keyword evidence="6" id="KW-0547">Nucleotide-binding</keyword>
<dbReference type="UniPathway" id="UPA00143"/>
<evidence type="ECO:0000256" key="1">
    <source>
        <dbReference type="ARBA" id="ARBA00000488"/>
    </source>
</evidence>
<evidence type="ECO:0000256" key="5">
    <source>
        <dbReference type="ARBA" id="ARBA00022598"/>
    </source>
</evidence>
<proteinExistence type="inferred from homology"/>
<dbReference type="Pfam" id="PF00899">
    <property type="entry name" value="ThiF"/>
    <property type="match status" value="1"/>
</dbReference>
<dbReference type="NCBIfam" id="TIGR01408">
    <property type="entry name" value="Ube1"/>
    <property type="match status" value="1"/>
</dbReference>
<protein>
    <recommendedName>
        <fullName evidence="4">E1 ubiquitin-activating enzyme</fullName>
        <ecNumber evidence="4">6.2.1.45</ecNumber>
    </recommendedName>
    <alternativeName>
        <fullName evidence="9">Ubiquitin-activating enzyme E1</fullName>
    </alternativeName>
</protein>
<dbReference type="Gene3D" id="3.40.50.720">
    <property type="entry name" value="NAD(P)-binding Rossmann-like Domain"/>
    <property type="match status" value="1"/>
</dbReference>
<keyword evidence="5" id="KW-0436">Ligase</keyword>
<dbReference type="InterPro" id="IPR038252">
    <property type="entry name" value="UBA_E1_C_sf"/>
</dbReference>
<comment type="catalytic activity">
    <reaction evidence="1">
        <text>ATP + ubiquitin + [E1 ubiquitin-activating enzyme]-L-cysteine = AMP + diphosphate + S-ubiquitinyl-[E1 ubiquitin-activating enzyme]-L-cysteine.</text>
        <dbReference type="EC" id="6.2.1.45"/>
    </reaction>
</comment>
<evidence type="ECO:0000256" key="9">
    <source>
        <dbReference type="ARBA" id="ARBA00030371"/>
    </source>
</evidence>
<dbReference type="Gene3D" id="3.50.50.80">
    <property type="entry name" value="Ubiquitin-activating enzyme E1, inactive adenylation domain, subdomain 1"/>
    <property type="match status" value="1"/>
</dbReference>
<dbReference type="PRINTS" id="PR01849">
    <property type="entry name" value="UBIQUITINACT"/>
</dbReference>
<dbReference type="InterPro" id="IPR018075">
    <property type="entry name" value="UBQ-activ_enz_E1"/>
</dbReference>
<evidence type="ECO:0000256" key="3">
    <source>
        <dbReference type="ARBA" id="ARBA00005673"/>
    </source>
</evidence>
<dbReference type="PANTHER" id="PTHR10953:SF4">
    <property type="entry name" value="UBIQUITIN-ACTIVATING ENZYME E1 C-TERMINAL DOMAIN-CONTAINING PROTEIN"/>
    <property type="match status" value="1"/>
</dbReference>
<evidence type="ECO:0000256" key="2">
    <source>
        <dbReference type="ARBA" id="ARBA00004906"/>
    </source>
</evidence>
<dbReference type="Gene3D" id="1.10.10.2660">
    <property type="entry name" value="Ubiquitin-activating enzyme E1, SCCH domain"/>
    <property type="match status" value="1"/>
</dbReference>
<dbReference type="EC" id="6.2.1.45" evidence="4"/>
<dbReference type="InterPro" id="IPR032418">
    <property type="entry name" value="E1_FCCH"/>
</dbReference>
<gene>
    <name evidence="11" type="ORF">D915_006677</name>
</gene>
<dbReference type="GO" id="GO:0006974">
    <property type="term" value="P:DNA damage response"/>
    <property type="evidence" value="ECO:0007669"/>
    <property type="project" value="TreeGrafter"/>
</dbReference>
<dbReference type="Pfam" id="PF16190">
    <property type="entry name" value="E1_FCCH"/>
    <property type="match status" value="1"/>
</dbReference>
<comment type="caution">
    <text evidence="11">The sequence shown here is derived from an EMBL/GenBank/DDBJ whole genome shotgun (WGS) entry which is preliminary data.</text>
</comment>
<dbReference type="AlphaFoldDB" id="A0A4E0R9W8"/>
<dbReference type="FunFam" id="1.10.10.2660:FF:000001">
    <property type="entry name" value="Ubiquitin-activating enzyme E1 1"/>
    <property type="match status" value="1"/>
</dbReference>
<dbReference type="FunFam" id="3.10.290.60:FF:000002">
    <property type="entry name" value="Ubiquitin-like modifier-activating enzyme 1"/>
    <property type="match status" value="1"/>
</dbReference>
<dbReference type="CDD" id="cd01490">
    <property type="entry name" value="Ube1_repeat2"/>
    <property type="match status" value="1"/>
</dbReference>
<dbReference type="Pfam" id="PF10585">
    <property type="entry name" value="UBA_E1_SCCH"/>
    <property type="match status" value="1"/>
</dbReference>
<dbReference type="PANTHER" id="PTHR10953">
    <property type="entry name" value="UBIQUITIN-ACTIVATING ENZYME E1"/>
    <property type="match status" value="1"/>
</dbReference>
<keyword evidence="12" id="KW-1185">Reference proteome</keyword>
<dbReference type="GO" id="GO:0005634">
    <property type="term" value="C:nucleus"/>
    <property type="evidence" value="ECO:0007669"/>
    <property type="project" value="TreeGrafter"/>
</dbReference>
<dbReference type="InterPro" id="IPR042063">
    <property type="entry name" value="Ubi_acti_E1_SCCH"/>
</dbReference>
<evidence type="ECO:0000256" key="4">
    <source>
        <dbReference type="ARBA" id="ARBA00012990"/>
    </source>
</evidence>
<evidence type="ECO:0000259" key="10">
    <source>
        <dbReference type="SMART" id="SM00985"/>
    </source>
</evidence>
<dbReference type="InterPro" id="IPR019572">
    <property type="entry name" value="UBA_E1_SCCH"/>
</dbReference>
<dbReference type="InterPro" id="IPR045886">
    <property type="entry name" value="ThiF/MoeB/HesA"/>
</dbReference>
<dbReference type="Proteomes" id="UP000230066">
    <property type="component" value="Unassembled WGS sequence"/>
</dbReference>
<name>A0A4E0R9W8_FASHE</name>
<dbReference type="EMBL" id="JXXN02002549">
    <property type="protein sequence ID" value="THD22751.1"/>
    <property type="molecule type" value="Genomic_DNA"/>
</dbReference>
<keyword evidence="8" id="KW-0067">ATP-binding</keyword>